<dbReference type="SUPFAM" id="SSF50969">
    <property type="entry name" value="YVTN repeat-like/Quinoprotein amine dehydrogenase"/>
    <property type="match status" value="1"/>
</dbReference>
<dbReference type="AlphaFoldDB" id="A0A8B6C8B8"/>
<evidence type="ECO:0000313" key="2">
    <source>
        <dbReference type="Proteomes" id="UP000596742"/>
    </source>
</evidence>
<dbReference type="Proteomes" id="UP000596742">
    <property type="component" value="Unassembled WGS sequence"/>
</dbReference>
<dbReference type="InterPro" id="IPR011044">
    <property type="entry name" value="Quino_amine_DH_bsu"/>
</dbReference>
<evidence type="ECO:0000313" key="1">
    <source>
        <dbReference type="EMBL" id="VDI01419.1"/>
    </source>
</evidence>
<reference evidence="1" key="1">
    <citation type="submission" date="2018-11" db="EMBL/GenBank/DDBJ databases">
        <authorList>
            <person name="Alioto T."/>
            <person name="Alioto T."/>
        </authorList>
    </citation>
    <scope>NUCLEOTIDE SEQUENCE</scope>
</reference>
<organism evidence="1 2">
    <name type="scientific">Mytilus galloprovincialis</name>
    <name type="common">Mediterranean mussel</name>
    <dbReference type="NCBI Taxonomy" id="29158"/>
    <lineage>
        <taxon>Eukaryota</taxon>
        <taxon>Metazoa</taxon>
        <taxon>Spiralia</taxon>
        <taxon>Lophotrochozoa</taxon>
        <taxon>Mollusca</taxon>
        <taxon>Bivalvia</taxon>
        <taxon>Autobranchia</taxon>
        <taxon>Pteriomorphia</taxon>
        <taxon>Mytilida</taxon>
        <taxon>Mytiloidea</taxon>
        <taxon>Mytilidae</taxon>
        <taxon>Mytilinae</taxon>
        <taxon>Mytilus</taxon>
    </lineage>
</organism>
<keyword evidence="2" id="KW-1185">Reference proteome</keyword>
<name>A0A8B6C8B8_MYTGA</name>
<sequence length="210" mass="23864">MISYSQEIEIIYDEKKDVKLECFGSLSESFSSCQIQYKPNKFQQAQIMAQPTKQIAGFEMDAELQLSKRYPHCIKYICVTGDNKLLLTNYSGLYPKLFVYKDCKDYETGFMFSCYPLCVAVIPGTDKAVVTLPNDKSIQFINTKKMTKGDTVNVGFTCHGITAGHDRIYVGGERGTIKTLDTMRKFLKQFKKDRVTIILTVCHMMIGMSS</sequence>
<comment type="caution">
    <text evidence="1">The sequence shown here is derived from an EMBL/GenBank/DDBJ whole genome shotgun (WGS) entry which is preliminary data.</text>
</comment>
<accession>A0A8B6C8B8</accession>
<gene>
    <name evidence="1" type="ORF">MGAL_10B021897</name>
</gene>
<protein>
    <submittedName>
        <fullName evidence="1">Uncharacterized protein</fullName>
    </submittedName>
</protein>
<proteinExistence type="predicted"/>
<dbReference type="OrthoDB" id="6123655at2759"/>
<dbReference type="EMBL" id="UYJE01001352">
    <property type="protein sequence ID" value="VDI01419.1"/>
    <property type="molecule type" value="Genomic_DNA"/>
</dbReference>